<sequence length="199" mass="20859">MPDYVPTTIPAACVADAAELAALRSQQRRHTVTRAAIGGAFLLIGAALTGPVLSAIPPHLVAATVLVALAAAGAVRLAEDAAAWLRARYELRPAGGRRWPVVRRWYAPGALVWHTETWPITVPVPLAVLDWTHDPACHQPWALVHNGTAPDPATGAWGAVWVPLDELTPHPPETTEPSDPIDPAKPAAAPTASGLGLIA</sequence>
<accession>A0A7D3ZVF9</accession>
<dbReference type="AlphaFoldDB" id="A0A7D3ZVF9"/>
<organism evidence="3 4">
    <name type="scientific">Actinomadura verrucosospora</name>
    <dbReference type="NCBI Taxonomy" id="46165"/>
    <lineage>
        <taxon>Bacteria</taxon>
        <taxon>Bacillati</taxon>
        <taxon>Actinomycetota</taxon>
        <taxon>Actinomycetes</taxon>
        <taxon>Streptosporangiales</taxon>
        <taxon>Thermomonosporaceae</taxon>
        <taxon>Actinomadura</taxon>
    </lineage>
</organism>
<evidence type="ECO:0000313" key="3">
    <source>
        <dbReference type="EMBL" id="QKG27302.1"/>
    </source>
</evidence>
<protein>
    <submittedName>
        <fullName evidence="3">Uncharacterized protein</fullName>
    </submittedName>
</protein>
<keyword evidence="4" id="KW-1185">Reference proteome</keyword>
<evidence type="ECO:0000256" key="2">
    <source>
        <dbReference type="SAM" id="Phobius"/>
    </source>
</evidence>
<keyword evidence="2" id="KW-1133">Transmembrane helix</keyword>
<name>A0A7D3ZVF9_ACTVE</name>
<evidence type="ECO:0000256" key="1">
    <source>
        <dbReference type="SAM" id="MobiDB-lite"/>
    </source>
</evidence>
<feature type="compositionally biased region" description="Low complexity" evidence="1">
    <location>
        <begin position="184"/>
        <end position="193"/>
    </location>
</feature>
<dbReference type="Proteomes" id="UP000501240">
    <property type="component" value="Chromosome"/>
</dbReference>
<proteinExistence type="predicted"/>
<keyword evidence="2" id="KW-0472">Membrane</keyword>
<dbReference type="RefSeq" id="WP_173100601.1">
    <property type="nucleotide sequence ID" value="NZ_CP053892.1"/>
</dbReference>
<dbReference type="EMBL" id="CP053892">
    <property type="protein sequence ID" value="QKG27302.1"/>
    <property type="molecule type" value="Genomic_DNA"/>
</dbReference>
<feature type="region of interest" description="Disordered" evidence="1">
    <location>
        <begin position="165"/>
        <end position="199"/>
    </location>
</feature>
<reference evidence="3 4" key="1">
    <citation type="submission" date="2020-05" db="EMBL/GenBank/DDBJ databases">
        <title>Actinomadura verrucosospora NRRL-B18236 (PFL_A860) Genome sequencing and assembly.</title>
        <authorList>
            <person name="Samborskyy M."/>
        </authorList>
    </citation>
    <scope>NUCLEOTIDE SEQUENCE [LARGE SCALE GENOMIC DNA]</scope>
    <source>
        <strain evidence="3 4">NRRL:B18236</strain>
    </source>
</reference>
<gene>
    <name evidence="3" type="ORF">ACTIVE_8957</name>
</gene>
<keyword evidence="2" id="KW-0812">Transmembrane</keyword>
<feature type="transmembrane region" description="Helical" evidence="2">
    <location>
        <begin position="32"/>
        <end position="53"/>
    </location>
</feature>
<evidence type="ECO:0000313" key="4">
    <source>
        <dbReference type="Proteomes" id="UP000501240"/>
    </source>
</evidence>
<feature type="transmembrane region" description="Helical" evidence="2">
    <location>
        <begin position="59"/>
        <end position="78"/>
    </location>
</feature>